<comment type="caution">
    <text evidence="3">The sequence shown here is derived from an EMBL/GenBank/DDBJ whole genome shotgun (WGS) entry which is preliminary data.</text>
</comment>
<dbReference type="GO" id="GO:0036064">
    <property type="term" value="C:ciliary basal body"/>
    <property type="evidence" value="ECO:0007669"/>
    <property type="project" value="TreeGrafter"/>
</dbReference>
<accession>A0A3R6XKG2</accession>
<evidence type="ECO:0000313" key="4">
    <source>
        <dbReference type="EMBL" id="RHZ18958.1"/>
    </source>
</evidence>
<sequence length="262" mass="29056">MSLKSGTHNKPKAAMTIMEKRLPQNPKYKDTQSKLDTGSTVNKVRLICTFITPDTDSIMEFLKRRDETFRRVTPRCLAELFAEYEDTGKGDAAAPEMVARMVKNADGEFVMERQVSDDNQEHAGPRVVSYDAEEGENYDVPYLILDTRPREDFTENRIHRCLMEYAALYPHHVEGTPPPRPKARDAKKPARDLYKSGTALIASSAKSVAGSTRKKFVGDDDVSSVASHQSVAESVISKATQRKSSVKHGGSGSRGGNANSFR</sequence>
<dbReference type="GO" id="GO:0060271">
    <property type="term" value="P:cilium assembly"/>
    <property type="evidence" value="ECO:0007669"/>
    <property type="project" value="TreeGrafter"/>
</dbReference>
<dbReference type="AlphaFoldDB" id="A0A3R6XKG2"/>
<dbReference type="EMBL" id="QUTH01003502">
    <property type="protein sequence ID" value="RHZ18958.1"/>
    <property type="molecule type" value="Genomic_DNA"/>
</dbReference>
<keyword evidence="1" id="KW-0963">Cytoplasm</keyword>
<evidence type="ECO:0000313" key="3">
    <source>
        <dbReference type="EMBL" id="RHY84662.1"/>
    </source>
</evidence>
<evidence type="ECO:0000313" key="5">
    <source>
        <dbReference type="Proteomes" id="UP000285430"/>
    </source>
</evidence>
<evidence type="ECO:0000313" key="6">
    <source>
        <dbReference type="Proteomes" id="UP000285712"/>
    </source>
</evidence>
<dbReference type="Proteomes" id="UP000285712">
    <property type="component" value="Unassembled WGS sequence"/>
</dbReference>
<dbReference type="PANTHER" id="PTHR44390">
    <property type="entry name" value="CENTROSOMAL PROTEIN OF 41 KDA"/>
    <property type="match status" value="1"/>
</dbReference>
<gene>
    <name evidence="3" type="ORF">DYB35_007238</name>
    <name evidence="4" type="ORF">DYB37_004990</name>
</gene>
<evidence type="ECO:0000256" key="2">
    <source>
        <dbReference type="SAM" id="MobiDB-lite"/>
    </source>
</evidence>
<evidence type="ECO:0000256" key="1">
    <source>
        <dbReference type="ARBA" id="ARBA00022490"/>
    </source>
</evidence>
<dbReference type="EMBL" id="QUTG01006006">
    <property type="protein sequence ID" value="RHY84662.1"/>
    <property type="molecule type" value="Genomic_DNA"/>
</dbReference>
<dbReference type="PANTHER" id="PTHR44390:SF1">
    <property type="entry name" value="CENTROSOMAL PROTEIN OF 41 KDA"/>
    <property type="match status" value="1"/>
</dbReference>
<feature type="region of interest" description="Disordered" evidence="2">
    <location>
        <begin position="172"/>
        <end position="191"/>
    </location>
</feature>
<dbReference type="Proteomes" id="UP000285430">
    <property type="component" value="Unassembled WGS sequence"/>
</dbReference>
<dbReference type="InterPro" id="IPR051889">
    <property type="entry name" value="CEP41"/>
</dbReference>
<feature type="compositionally biased region" description="Basic and acidic residues" evidence="2">
    <location>
        <begin position="182"/>
        <end position="191"/>
    </location>
</feature>
<proteinExistence type="predicted"/>
<feature type="region of interest" description="Disordered" evidence="2">
    <location>
        <begin position="212"/>
        <end position="262"/>
    </location>
</feature>
<name>A0A3R6XKG2_APHAT</name>
<dbReference type="VEuPathDB" id="FungiDB:H257_01094"/>
<reference evidence="5 6" key="1">
    <citation type="submission" date="2018-08" db="EMBL/GenBank/DDBJ databases">
        <title>Aphanomyces genome sequencing and annotation.</title>
        <authorList>
            <person name="Minardi D."/>
            <person name="Oidtmann B."/>
            <person name="Van Der Giezen M."/>
            <person name="Studholme D.J."/>
        </authorList>
    </citation>
    <scope>NUCLEOTIDE SEQUENCE [LARGE SCALE GENOMIC DNA]</scope>
    <source>
        <strain evidence="4 5">Da</strain>
        <strain evidence="3 6">Sv</strain>
    </source>
</reference>
<protein>
    <recommendedName>
        <fullName evidence="7">Rhodanese domain-containing protein</fullName>
    </recommendedName>
</protein>
<evidence type="ECO:0008006" key="7">
    <source>
        <dbReference type="Google" id="ProtNLM"/>
    </source>
</evidence>
<organism evidence="3 6">
    <name type="scientific">Aphanomyces astaci</name>
    <name type="common">Crayfish plague agent</name>
    <dbReference type="NCBI Taxonomy" id="112090"/>
    <lineage>
        <taxon>Eukaryota</taxon>
        <taxon>Sar</taxon>
        <taxon>Stramenopiles</taxon>
        <taxon>Oomycota</taxon>
        <taxon>Saprolegniomycetes</taxon>
        <taxon>Saprolegniales</taxon>
        <taxon>Verrucalvaceae</taxon>
        <taxon>Aphanomyces</taxon>
    </lineage>
</organism>